<evidence type="ECO:0000313" key="2">
    <source>
        <dbReference type="EMBL" id="KAF5829779.1"/>
    </source>
</evidence>
<feature type="region of interest" description="Disordered" evidence="1">
    <location>
        <begin position="3071"/>
        <end position="3157"/>
    </location>
</feature>
<feature type="region of interest" description="Disordered" evidence="1">
    <location>
        <begin position="2562"/>
        <end position="2776"/>
    </location>
</feature>
<feature type="compositionally biased region" description="Polar residues" evidence="1">
    <location>
        <begin position="1895"/>
        <end position="1909"/>
    </location>
</feature>
<feature type="compositionally biased region" description="Low complexity" evidence="1">
    <location>
        <begin position="1223"/>
        <end position="1239"/>
    </location>
</feature>
<keyword evidence="3" id="KW-1185">Reference proteome</keyword>
<dbReference type="Proteomes" id="UP000815325">
    <property type="component" value="Unassembled WGS sequence"/>
</dbReference>
<feature type="compositionally biased region" description="Low complexity" evidence="1">
    <location>
        <begin position="922"/>
        <end position="934"/>
    </location>
</feature>
<feature type="compositionally biased region" description="Polar residues" evidence="1">
    <location>
        <begin position="2669"/>
        <end position="2681"/>
    </location>
</feature>
<feature type="compositionally biased region" description="Low complexity" evidence="1">
    <location>
        <begin position="2720"/>
        <end position="2736"/>
    </location>
</feature>
<organism evidence="2 3">
    <name type="scientific">Dunaliella salina</name>
    <name type="common">Green alga</name>
    <name type="synonym">Protococcus salinus</name>
    <dbReference type="NCBI Taxonomy" id="3046"/>
    <lineage>
        <taxon>Eukaryota</taxon>
        <taxon>Viridiplantae</taxon>
        <taxon>Chlorophyta</taxon>
        <taxon>core chlorophytes</taxon>
        <taxon>Chlorophyceae</taxon>
        <taxon>CS clade</taxon>
        <taxon>Chlamydomonadales</taxon>
        <taxon>Dunaliellaceae</taxon>
        <taxon>Dunaliella</taxon>
    </lineage>
</organism>
<feature type="region of interest" description="Disordered" evidence="1">
    <location>
        <begin position="1270"/>
        <end position="1301"/>
    </location>
</feature>
<protein>
    <recommendedName>
        <fullName evidence="4">Protein kinase domain-containing protein</fullName>
    </recommendedName>
</protein>
<feature type="compositionally biased region" description="Polar residues" evidence="1">
    <location>
        <begin position="1"/>
        <end position="14"/>
    </location>
</feature>
<evidence type="ECO:0008006" key="4">
    <source>
        <dbReference type="Google" id="ProtNLM"/>
    </source>
</evidence>
<feature type="compositionally biased region" description="Low complexity" evidence="1">
    <location>
        <begin position="1598"/>
        <end position="1623"/>
    </location>
</feature>
<feature type="region of interest" description="Disordered" evidence="1">
    <location>
        <begin position="1"/>
        <end position="166"/>
    </location>
</feature>
<feature type="compositionally biased region" description="Basic residues" evidence="1">
    <location>
        <begin position="3123"/>
        <end position="3133"/>
    </location>
</feature>
<feature type="compositionally biased region" description="Low complexity" evidence="1">
    <location>
        <begin position="363"/>
        <end position="376"/>
    </location>
</feature>
<feature type="compositionally biased region" description="Low complexity" evidence="1">
    <location>
        <begin position="1520"/>
        <end position="1563"/>
    </location>
</feature>
<feature type="region of interest" description="Disordered" evidence="1">
    <location>
        <begin position="2110"/>
        <end position="2129"/>
    </location>
</feature>
<accession>A0ABQ7G592</accession>
<feature type="compositionally biased region" description="Low complexity" evidence="1">
    <location>
        <begin position="1819"/>
        <end position="1832"/>
    </location>
</feature>
<feature type="compositionally biased region" description="Basic and acidic residues" evidence="1">
    <location>
        <begin position="1681"/>
        <end position="1691"/>
    </location>
</feature>
<feature type="compositionally biased region" description="Low complexity" evidence="1">
    <location>
        <begin position="1797"/>
        <end position="1810"/>
    </location>
</feature>
<feature type="compositionally biased region" description="Low complexity" evidence="1">
    <location>
        <begin position="885"/>
        <end position="894"/>
    </location>
</feature>
<evidence type="ECO:0000256" key="1">
    <source>
        <dbReference type="SAM" id="MobiDB-lite"/>
    </source>
</evidence>
<feature type="region of interest" description="Disordered" evidence="1">
    <location>
        <begin position="879"/>
        <end position="972"/>
    </location>
</feature>
<dbReference type="EMBL" id="MU070115">
    <property type="protein sequence ID" value="KAF5829779.1"/>
    <property type="molecule type" value="Genomic_DNA"/>
</dbReference>
<feature type="compositionally biased region" description="Low complexity" evidence="1">
    <location>
        <begin position="1183"/>
        <end position="1193"/>
    </location>
</feature>
<feature type="region of interest" description="Disordered" evidence="1">
    <location>
        <begin position="489"/>
        <end position="525"/>
    </location>
</feature>
<feature type="region of interest" description="Disordered" evidence="1">
    <location>
        <begin position="699"/>
        <end position="763"/>
    </location>
</feature>
<feature type="compositionally biased region" description="Polar residues" evidence="1">
    <location>
        <begin position="2566"/>
        <end position="2580"/>
    </location>
</feature>
<feature type="region of interest" description="Disordered" evidence="1">
    <location>
        <begin position="2360"/>
        <end position="2441"/>
    </location>
</feature>
<gene>
    <name evidence="2" type="ORF">DUNSADRAFT_15525</name>
</gene>
<comment type="caution">
    <text evidence="2">The sequence shown here is derived from an EMBL/GenBank/DDBJ whole genome shotgun (WGS) entry which is preliminary data.</text>
</comment>
<feature type="compositionally biased region" description="Polar residues" evidence="1">
    <location>
        <begin position="2743"/>
        <end position="2776"/>
    </location>
</feature>
<proteinExistence type="predicted"/>
<feature type="compositionally biased region" description="Basic residues" evidence="1">
    <location>
        <begin position="1910"/>
        <end position="1921"/>
    </location>
</feature>
<sequence>MQHSTPSCIWQASLRSGSPPPPSATSRRRWSLSTAPPRPTRDRTPPAQSAHTRSLSRAHTPDPSAQRTHQTPQHSAHTRPLSAPRPPRRKWHSPAHCTPQPCAHTRPLSAPRPPRRKWQSPAPPLPGCDRGGAGSDQSWVVSTDGDERSGSACTAGGDHSNVGHDRTGSSAAAAAAVAGASALAYSGSNAGGDNAGAVAGGDGAGVPAHGAGMAASAAGMPAGLPGWFATGTAPAGLGFPAPEDVEAPGGPASGTPSAALPGPRDMEALRAAPSAGLPGPEGVGLAPGTKSAGIPDPENAGLESGMPFAALPAHEDMVALRAAGPPGPGNVGLESGMPFAGSPCPEIGGALRAAPGKARYDDQGQQQQKQQQQQQQEGGMEPSGSGCDSPQSVVGSCCVPASDGYLTSPGSGIYASSPETSHSQPHVTLHSEFSPDTAGSAMRVRVGERGGHERACSGARRSATHDPDHLFANPMFTDRVEPSSPIRPIPFQHSTALQPPQFTPSQARYPGSPTSGLSTPHPNGHSDPYYYNTRAATSLRRHSNAAAGCFLGVGEAQASLFSLHDSSELGEGGNDDAIRVRRDAASLGLFASKGALPSGLSGEHPASHSFWFDGIAAPLGQGCGKEPLGFPPLFVRGAFDNAACVAAGRIGSCAGSPDNSTSSPGVAVRGESMSPSGVTVAATPRAIISSLQGSLSLANSHASTQNDHGSGNSGSYATAAEASGADRPAAQATSPREASGLAHHPPHEAPPPMRAQQHAEGDAHQDLVLRAASAPASATAISGARARVHTGLVPAAPVPATAPSGAGACVHAGLVPAASAIATATSGAEACMHAGIVPAAQAPATKTSRAEACAHAGLVSPLIRGIDASLQGFLNQHGEQQAGTAHARTTAAAAAHKRKAPGWRAQRQRQRQKRPVVLGTCSSSSSEWDSWSGGSEKEREVSAGGSRGGSSWGTSGPVDPTHSSGSRGRATAVATEAGGYAATEQGGITSEFCQDLPASISGSANGSGAGCPHASGCALPSHSLPASATLPPECTPRHSIRSLCCSDSTSGPQQQQQQQQCQRHGLLGVQGSATTACAALGACAAVPQAEVSCGTHGTGLAAAMDAAAADDEGGSTVHNAHSGVHVTAHSGAHTTPSALHTMHSSPAAVNLALLLSCSSSSGGPTPRHIIQGLLSSSEAHNETSSASPATATSFGGDGWGAGERPTPRHIIHGLLSSSEAQKEAATAPPAASSSAPNEAGTASLAVATNSGGSGGGEGLAPGLTCGGAAAPDVRRRAGGGDTSEVGGDGSEGSLERSKAAPVGSTASCVRTLSWGGAAEHAGAECAGAQADRIAGGGALCGASARSSVHERDADVACAAAGCNKNSRMEGVAPNVAPDWAVASAAHGVVPCGATARSAANEAAANGASAGAAASAGEQGPIGFGSCMGSLGSACEGEGEVLNSAATSALLPLPSSSSVWAACGPPCNHASQSEGGLSDGAPGASTLSSMRAAHWQHHTQGDSAPQKGWHAAMPGEPLATLQPQQRPLQQNQYQQPQQQQQQQQQNQFQQPKQHNQHQPQLQQQQRRRRLWYEQGDAPKAGGGSGDPQPSQTNCNAECGGNVTDTDVGGDQTPRKQLQQQQQQLPRGGNGEDAKASSAGTHKVAARGMLPVSLSPCKHARSRSGTSMGAAADVGDQAPSEVHPPDVGDRAPSEAHPMAPSEADPMGAAADEGNQAPSEAPCKHARSRGSTSISAAAYSGNQAPSEMHSCNRVGVAADVGNQAPSKPHPDNTPPACVTLGAAPAAAAVEQGRVEAASCAPAQQGPQAPPSSCLPVHTAATNSSSGSSGSSNSCSRHAMPKSSQRSATSSSFWLGGLLAASFVVLLMLSSCAFLMSGSHRHSAWPQHVHEPATAWIPLSNSGPPSSSQQAQHRTLHLPQHHHRAAAPPGQPLDLAVPPPSTQLPHHNAQPLSHTAQLPHQNAQPLSHTAQLPRHNAQPLSHTAQLPHHNAQPLSHTAQLPRHNAQPLSHTAQLPHHNAQPLSHTAQLPHLETQLLAQKAYPPTEEHTLWVCPAQPLLQVGLVHAILDPSSQLPPLCYAGVDADALVNTMMLQDLRFQQALWAAAQNRALQAQQARSAQPATSPGEQGITQEEVPEGVITNLGSKTAGADANAVSAVQQRLPASDGNFGIGPAQRMVDTAAHLGSKTAGADADFAVGVQRTLAASDTNRMEPVQKMANTAATDSTARRTVAAAATAIEQGKATEADLAEGLDPTAVAEAGAPSSQLALEDPVEASAAQIPAETDPHSQAATDAGSLAAADAQGLASADAHSLTADAHSLEGAGKPAGCLAAAGAQSLAATDAHSLTAADAQSLGVADAHSLTAADAHSLEEGGKPAASLTTADPLSPEEADTQSLAAADAQSLSAADPHSLEGEGKPATSLTTADAQSPEEADAHSQEAAGKPAASLAAAGAQSLAVTDAHSLTAADAHSLAATSSNAHNPAATGAQSLAAADAPAGSLAAAGAQSLAATDAQSLAMTDAHSLAAADAQSLAAADAQIVAAASAHNLAAADTHILAAGDAHSQEGADAQSLATLSSTKTTQPASTEELAAAKQPASTGQPASGAQPRSAIQPASAAQPASGAQPRSAIQPASAAQPASGAQPRSAIQPASAAQPASGAQPAAATQPVSIAQPGLSTQHASATQPAAQDIASDPTLPMGLLESQQQQQQQQQAQLEDLDGGSMTQQIQQSGMAQQGQQQAQLDGLNGGSMTQHNHQSGMARQAQQQPQSVSLNGSGMTQHTASKGQGLHLVVVACLLVAAACVLIQTGRASISRTHTLPSLQHAAHAAAVTSMLTQTGRASMSRTRMLPSLQHAAHAAWYAARLTSAAACMLYRATADAALACAAALTSSDTAHQLRLHSWCTAAAVQGVGPVLARLARDMCSMCSMPARARQHSWRARRARASWPHHASVRGTQPQPLAVRVAAALGTAAGLTARYILQLCRVCAVTWRSAWGRLQGASGSCVEAAPTAGPQLQVSARCVARAGCAGARLAWGAALRVCQFAVCMGSAARPHLSSATDAALHTAAAVVVAMGLGGEHEGDGDHGDGDGPAAGARPAGGGMGRVLRLRDGAAMRQTAATTPGTVTRTPRSRFARRTPRSNHEQDEEKEHALYQQQQHNAREAAIHASEREALLGRTAAAAAASADDLLGSVSSDHMWLRGRLVLRQPPSTVSRQRRREEHNNL</sequence>
<feature type="region of interest" description="Disordered" evidence="1">
    <location>
        <begin position="1797"/>
        <end position="1839"/>
    </location>
</feature>
<feature type="region of interest" description="Disordered" evidence="1">
    <location>
        <begin position="410"/>
        <end position="439"/>
    </location>
</feature>
<feature type="compositionally biased region" description="Basic residues" evidence="1">
    <location>
        <begin position="895"/>
        <end position="914"/>
    </location>
</feature>
<feature type="compositionally biased region" description="Low complexity" evidence="1">
    <location>
        <begin position="2388"/>
        <end position="2403"/>
    </location>
</feature>
<feature type="region of interest" description="Disordered" evidence="1">
    <location>
        <begin position="343"/>
        <end position="393"/>
    </location>
</feature>
<feature type="compositionally biased region" description="Basic and acidic residues" evidence="1">
    <location>
        <begin position="3134"/>
        <end position="3145"/>
    </location>
</feature>
<feature type="compositionally biased region" description="Polar residues" evidence="1">
    <location>
        <begin position="417"/>
        <end position="426"/>
    </location>
</feature>
<reference evidence="2" key="1">
    <citation type="submission" date="2017-08" db="EMBL/GenBank/DDBJ databases">
        <authorList>
            <person name="Polle J.E."/>
            <person name="Barry K."/>
            <person name="Cushman J."/>
            <person name="Schmutz J."/>
            <person name="Tran D."/>
            <person name="Hathwaick L.T."/>
            <person name="Yim W.C."/>
            <person name="Jenkins J."/>
            <person name="Mckie-Krisberg Z.M."/>
            <person name="Prochnik S."/>
            <person name="Lindquist E."/>
            <person name="Dockter R.B."/>
            <person name="Adam C."/>
            <person name="Molina H."/>
            <person name="Bunkerborg J."/>
            <person name="Jin E."/>
            <person name="Buchheim M."/>
            <person name="Magnuson J."/>
        </authorList>
    </citation>
    <scope>NUCLEOTIDE SEQUENCE</scope>
    <source>
        <strain evidence="2">CCAP 19/18</strain>
    </source>
</reference>
<feature type="compositionally biased region" description="Low complexity" evidence="1">
    <location>
        <begin position="2600"/>
        <end position="2662"/>
    </location>
</feature>
<name>A0ABQ7G592_DUNSA</name>
<feature type="region of interest" description="Disordered" evidence="1">
    <location>
        <begin position="1490"/>
        <end position="1726"/>
    </location>
</feature>
<feature type="compositionally biased region" description="Basic and acidic residues" evidence="1">
    <location>
        <begin position="3071"/>
        <end position="3082"/>
    </location>
</feature>
<feature type="region of interest" description="Disordered" evidence="1">
    <location>
        <begin position="1177"/>
        <end position="1248"/>
    </location>
</feature>
<evidence type="ECO:0000313" key="3">
    <source>
        <dbReference type="Proteomes" id="UP000815325"/>
    </source>
</evidence>
<feature type="compositionally biased region" description="Polar residues" evidence="1">
    <location>
        <begin position="492"/>
        <end position="521"/>
    </location>
</feature>
<feature type="compositionally biased region" description="Low complexity" evidence="1">
    <location>
        <begin position="2699"/>
        <end position="2709"/>
    </location>
</feature>
<feature type="compositionally biased region" description="Low complexity" evidence="1">
    <location>
        <begin position="3111"/>
        <end position="3122"/>
    </location>
</feature>
<feature type="compositionally biased region" description="Polar residues" evidence="1">
    <location>
        <begin position="49"/>
        <end position="75"/>
    </location>
</feature>
<feature type="region of interest" description="Disordered" evidence="1">
    <location>
        <begin position="2255"/>
        <end position="2290"/>
    </location>
</feature>
<feature type="region of interest" description="Disordered" evidence="1">
    <location>
        <begin position="654"/>
        <end position="677"/>
    </location>
</feature>
<feature type="region of interest" description="Disordered" evidence="1">
    <location>
        <begin position="1892"/>
        <end position="1950"/>
    </location>
</feature>
<feature type="compositionally biased region" description="Polar residues" evidence="1">
    <location>
        <begin position="699"/>
        <end position="716"/>
    </location>
</feature>